<dbReference type="GO" id="GO:0016407">
    <property type="term" value="F:acetyltransferase activity"/>
    <property type="evidence" value="ECO:0007669"/>
    <property type="project" value="TreeGrafter"/>
</dbReference>
<feature type="compositionally biased region" description="Acidic residues" evidence="6">
    <location>
        <begin position="81"/>
        <end position="95"/>
    </location>
</feature>
<feature type="compositionally biased region" description="Low complexity" evidence="6">
    <location>
        <begin position="234"/>
        <end position="267"/>
    </location>
</feature>
<dbReference type="Proteomes" id="UP000017840">
    <property type="component" value="Unassembled WGS sequence"/>
</dbReference>
<feature type="domain" description="Lipoyl-binding" evidence="7">
    <location>
        <begin position="3"/>
        <end position="78"/>
    </location>
</feature>
<dbReference type="RefSeq" id="WP_023394890.1">
    <property type="nucleotide sequence ID" value="NZ_ASGZ01000037.1"/>
</dbReference>
<feature type="compositionally biased region" description="Acidic residues" evidence="6">
    <location>
        <begin position="120"/>
        <end position="133"/>
    </location>
</feature>
<dbReference type="InterPro" id="IPR023213">
    <property type="entry name" value="CAT-like_dom_sf"/>
</dbReference>
<feature type="region of interest" description="Disordered" evidence="6">
    <location>
        <begin position="81"/>
        <end position="285"/>
    </location>
</feature>
<dbReference type="InterPro" id="IPR050743">
    <property type="entry name" value="2-oxoacid_DH_E2_comp"/>
</dbReference>
<dbReference type="InterPro" id="IPR011053">
    <property type="entry name" value="Single_hybrid_motif"/>
</dbReference>
<dbReference type="FunFam" id="3.30.559.10:FF:000007">
    <property type="entry name" value="Dihydrolipoamide acetyltransferase component of pyruvate dehydrogenase complex"/>
    <property type="match status" value="1"/>
</dbReference>
<dbReference type="Gene3D" id="4.10.320.10">
    <property type="entry name" value="E3-binding domain"/>
    <property type="match status" value="2"/>
</dbReference>
<evidence type="ECO:0000256" key="3">
    <source>
        <dbReference type="ARBA" id="ARBA00022679"/>
    </source>
</evidence>
<name>V4HJ53_9EURY</name>
<comment type="cofactor">
    <cofactor evidence="1">
        <name>(R)-lipoate</name>
        <dbReference type="ChEBI" id="CHEBI:83088"/>
    </cofactor>
</comment>
<dbReference type="PANTHER" id="PTHR43178:SF5">
    <property type="entry name" value="LIPOAMIDE ACYLTRANSFERASE COMPONENT OF BRANCHED-CHAIN ALPHA-KETO ACID DEHYDROGENASE COMPLEX, MITOCHONDRIAL"/>
    <property type="match status" value="1"/>
</dbReference>
<feature type="compositionally biased region" description="Basic and acidic residues" evidence="6">
    <location>
        <begin position="168"/>
        <end position="178"/>
    </location>
</feature>
<gene>
    <name evidence="9" type="ORF">K933_11551</name>
</gene>
<feature type="compositionally biased region" description="Low complexity" evidence="6">
    <location>
        <begin position="96"/>
        <end position="119"/>
    </location>
</feature>
<dbReference type="GO" id="GO:0005737">
    <property type="term" value="C:cytoplasm"/>
    <property type="evidence" value="ECO:0007669"/>
    <property type="project" value="TreeGrafter"/>
</dbReference>
<evidence type="ECO:0000259" key="7">
    <source>
        <dbReference type="PROSITE" id="PS50968"/>
    </source>
</evidence>
<evidence type="ECO:0000256" key="5">
    <source>
        <dbReference type="ARBA" id="ARBA00023315"/>
    </source>
</evidence>
<dbReference type="PATRIC" id="fig|1324957.4.peg.2347"/>
<dbReference type="SUPFAM" id="SSF52777">
    <property type="entry name" value="CoA-dependent acyltransferases"/>
    <property type="match status" value="1"/>
</dbReference>
<reference evidence="9 10" key="1">
    <citation type="journal article" date="2013" name="Genome Announc.">
        <title>Draft Genome Sequence of 'Candidatus Halobonum tyrrellensis' Strain G22, Isolated from the Hypersaline Waters of Lake Tyrrell, Australia.</title>
        <authorList>
            <person name="Ugalde J.A."/>
            <person name="Narasingarao P."/>
            <person name="Kuo S."/>
            <person name="Podell S."/>
            <person name="Allen E.E."/>
        </authorList>
    </citation>
    <scope>NUCLEOTIDE SEQUENCE [LARGE SCALE GENOMIC DNA]</scope>
    <source>
        <strain evidence="9 10">G22</strain>
    </source>
</reference>
<dbReference type="SUPFAM" id="SSF47005">
    <property type="entry name" value="Peripheral subunit-binding domain of 2-oxo acid dehydrogenase complex"/>
    <property type="match status" value="1"/>
</dbReference>
<dbReference type="PANTHER" id="PTHR43178">
    <property type="entry name" value="DIHYDROLIPOAMIDE ACETYLTRANSFERASE COMPONENT OF PYRUVATE DEHYDROGENASE COMPLEX"/>
    <property type="match status" value="1"/>
</dbReference>
<dbReference type="AlphaFoldDB" id="V4HJ53"/>
<evidence type="ECO:0000256" key="6">
    <source>
        <dbReference type="SAM" id="MobiDB-lite"/>
    </source>
</evidence>
<dbReference type="Gene3D" id="2.40.50.100">
    <property type="match status" value="1"/>
</dbReference>
<keyword evidence="4" id="KW-0450">Lipoyl</keyword>
<dbReference type="OrthoDB" id="56234at2157"/>
<dbReference type="EMBL" id="ASGZ01000037">
    <property type="protein sequence ID" value="ESP87949.1"/>
    <property type="molecule type" value="Genomic_DNA"/>
</dbReference>
<evidence type="ECO:0000313" key="9">
    <source>
        <dbReference type="EMBL" id="ESP87949.1"/>
    </source>
</evidence>
<keyword evidence="3" id="KW-0808">Transferase</keyword>
<evidence type="ECO:0000259" key="8">
    <source>
        <dbReference type="PROSITE" id="PS51826"/>
    </source>
</evidence>
<evidence type="ECO:0000256" key="1">
    <source>
        <dbReference type="ARBA" id="ARBA00001938"/>
    </source>
</evidence>
<evidence type="ECO:0000256" key="4">
    <source>
        <dbReference type="ARBA" id="ARBA00022823"/>
    </source>
</evidence>
<protein>
    <submittedName>
        <fullName evidence="9">Branched-chain alpha-keto acid dehydrogenase subunit E2</fullName>
    </submittedName>
</protein>
<evidence type="ECO:0000256" key="2">
    <source>
        <dbReference type="ARBA" id="ARBA00007317"/>
    </source>
</evidence>
<dbReference type="CDD" id="cd06849">
    <property type="entry name" value="lipoyl_domain"/>
    <property type="match status" value="1"/>
</dbReference>
<feature type="region of interest" description="Disordered" evidence="6">
    <location>
        <begin position="303"/>
        <end position="337"/>
    </location>
</feature>
<feature type="domain" description="Peripheral subunit-binding (PSBD)" evidence="8">
    <location>
        <begin position="139"/>
        <end position="176"/>
    </location>
</feature>
<dbReference type="Pfam" id="PF00198">
    <property type="entry name" value="2-oxoacid_dh"/>
    <property type="match status" value="1"/>
</dbReference>
<dbReference type="eggNOG" id="arCOG01706">
    <property type="taxonomic scope" value="Archaea"/>
</dbReference>
<dbReference type="Gene3D" id="3.30.559.10">
    <property type="entry name" value="Chloramphenicol acetyltransferase-like domain"/>
    <property type="match status" value="1"/>
</dbReference>
<accession>V4HJ53</accession>
<dbReference type="PROSITE" id="PS51826">
    <property type="entry name" value="PSBD"/>
    <property type="match status" value="1"/>
</dbReference>
<comment type="similarity">
    <text evidence="2">Belongs to the 2-oxoacid dehydrogenase family.</text>
</comment>
<dbReference type="InterPro" id="IPR001078">
    <property type="entry name" value="2-oxoacid_DH_actylTfrase"/>
</dbReference>
<dbReference type="Pfam" id="PF02817">
    <property type="entry name" value="E3_binding"/>
    <property type="match status" value="1"/>
</dbReference>
<dbReference type="InterPro" id="IPR004167">
    <property type="entry name" value="PSBD"/>
</dbReference>
<dbReference type="Pfam" id="PF00364">
    <property type="entry name" value="Biotin_lipoyl"/>
    <property type="match status" value="1"/>
</dbReference>
<feature type="compositionally biased region" description="Acidic residues" evidence="6">
    <location>
        <begin position="179"/>
        <end position="194"/>
    </location>
</feature>
<comment type="caution">
    <text evidence="9">The sequence shown here is derived from an EMBL/GenBank/DDBJ whole genome shotgun (WGS) entry which is preliminary data.</text>
</comment>
<keyword evidence="10" id="KW-1185">Reference proteome</keyword>
<feature type="compositionally biased region" description="Low complexity" evidence="6">
    <location>
        <begin position="306"/>
        <end position="318"/>
    </location>
</feature>
<proteinExistence type="inferred from homology"/>
<dbReference type="InterPro" id="IPR036625">
    <property type="entry name" value="E3-bd_dom_sf"/>
</dbReference>
<dbReference type="GO" id="GO:0031405">
    <property type="term" value="F:lipoic acid binding"/>
    <property type="evidence" value="ECO:0007669"/>
    <property type="project" value="TreeGrafter"/>
</dbReference>
<organism evidence="9 10">
    <name type="scientific">Candidatus Halobonum tyrrellensis G22</name>
    <dbReference type="NCBI Taxonomy" id="1324957"/>
    <lineage>
        <taxon>Archaea</taxon>
        <taxon>Methanobacteriati</taxon>
        <taxon>Methanobacteriota</taxon>
        <taxon>Stenosarchaea group</taxon>
        <taxon>Halobacteria</taxon>
        <taxon>Halobacteriales</taxon>
        <taxon>Haloferacaceae</taxon>
        <taxon>Candidatus Halobonum</taxon>
    </lineage>
</organism>
<dbReference type="STRING" id="1324957.K933_11551"/>
<sequence>MVTKEFELPDVGEGVAEGELVAWLVEPGDAVTEDQPVAEVETDKALVEVPSRYDGTVKELLAEEGETVPVGQVIITFEVDEGDAGGEGGETDAGTDADAGTAESSGDADAAGATSAGPTDDGEETATAETDDEPAGRVFAPPSTRRLARELGVSLDAVSGSGPGGRVTDADVRAHAESDDSSDADDADAGDADGESGSSGPRAMSVGQGTQVVSKRSGDGEATDPGSDEETESGSDSAADAAEPTASAAGRERTLAAPATRRAAAEAGVDLNDVPTDETRDGEAFVTADQVAAYADEVRAAREAETAGAAGTDASAGETTDEAADGEEREGGGTVPYRGVRRTIGERMAQSKYTAPHVTHHDTVVVDDLVETRAALKPLAAERDVSLTYVPFVLKALVAALEEFPILNSKLREDDEEIVLEDDYHVGIAVATDAGLMVPVVRDVDEKSIPDLAAEVSDLAARARSRDLSRAEMQGGTFTVTNFGAIGGEYATPIINHPESAILGLGAIDERPVAEDGEVRAAHTLPLSLSVDHRVVDGADAARFTNRLMEFLADPRLLLLE</sequence>
<keyword evidence="5" id="KW-0012">Acyltransferase</keyword>
<dbReference type="InterPro" id="IPR000089">
    <property type="entry name" value="Biotin_lipoyl"/>
</dbReference>
<dbReference type="PROSITE" id="PS50968">
    <property type="entry name" value="BIOTINYL_LIPOYL"/>
    <property type="match status" value="1"/>
</dbReference>
<dbReference type="SUPFAM" id="SSF51230">
    <property type="entry name" value="Single hybrid motif"/>
    <property type="match status" value="1"/>
</dbReference>
<evidence type="ECO:0000313" key="10">
    <source>
        <dbReference type="Proteomes" id="UP000017840"/>
    </source>
</evidence>
<feature type="compositionally biased region" description="Acidic residues" evidence="6">
    <location>
        <begin position="319"/>
        <end position="328"/>
    </location>
</feature>